<comment type="caution">
    <text evidence="1">The sequence shown here is derived from an EMBL/GenBank/DDBJ whole genome shotgun (WGS) entry which is preliminary data.</text>
</comment>
<accession>A0A0X7K999</accession>
<name>A0A0X7K999_9PSED</name>
<gene>
    <name evidence="1" type="ORF">AWV77_05230</name>
</gene>
<organism evidence="1 2">
    <name type="scientific">Pseudomonas palleroniana</name>
    <dbReference type="NCBI Taxonomy" id="191390"/>
    <lineage>
        <taxon>Bacteria</taxon>
        <taxon>Pseudomonadati</taxon>
        <taxon>Pseudomonadota</taxon>
        <taxon>Gammaproteobacteria</taxon>
        <taxon>Pseudomonadales</taxon>
        <taxon>Pseudomonadaceae</taxon>
        <taxon>Pseudomonas</taxon>
    </lineage>
</organism>
<proteinExistence type="predicted"/>
<dbReference type="EMBL" id="LRMR01000005">
    <property type="protein sequence ID" value="KWU52233.1"/>
    <property type="molecule type" value="Genomic_DNA"/>
</dbReference>
<evidence type="ECO:0000313" key="2">
    <source>
        <dbReference type="Proteomes" id="UP000067111"/>
    </source>
</evidence>
<reference evidence="2" key="1">
    <citation type="submission" date="2016-01" db="EMBL/GenBank/DDBJ databases">
        <authorList>
            <person name="Gamez R.M."/>
            <person name="Rodriguez F."/>
            <person name="Bernal J.F."/>
            <person name="Agarwala R."/>
            <person name="Landsman D."/>
            <person name="Marino-Ramirez L."/>
        </authorList>
    </citation>
    <scope>NUCLEOTIDE SEQUENCE [LARGE SCALE GENOMIC DNA]</scope>
    <source>
        <strain evidence="2">Ps006</strain>
    </source>
</reference>
<protein>
    <submittedName>
        <fullName evidence="1">Uncharacterized protein</fullName>
    </submittedName>
</protein>
<sequence>MCFIEMEGERCIITLSVALFHVTLAPGAEALLLLSSVRVERRRWIGSGEHFAIFIVPAFLTGQLWELAKWRVIQQNLSKPLSEWWGNQQ</sequence>
<evidence type="ECO:0000313" key="1">
    <source>
        <dbReference type="EMBL" id="KWU52233.1"/>
    </source>
</evidence>
<dbReference type="Proteomes" id="UP000067111">
    <property type="component" value="Unassembled WGS sequence"/>
</dbReference>
<dbReference type="AlphaFoldDB" id="A0A0X7K999"/>